<feature type="domain" description="Protein kinase" evidence="1">
    <location>
        <begin position="237"/>
        <end position="576"/>
    </location>
</feature>
<dbReference type="GO" id="GO:0005524">
    <property type="term" value="F:ATP binding"/>
    <property type="evidence" value="ECO:0007669"/>
    <property type="project" value="InterPro"/>
</dbReference>
<name>A0A8H3EVS1_9LECA</name>
<dbReference type="SUPFAM" id="SSF56112">
    <property type="entry name" value="Protein kinase-like (PK-like)"/>
    <property type="match status" value="1"/>
</dbReference>
<dbReference type="InterPro" id="IPR029498">
    <property type="entry name" value="HeLo_dom"/>
</dbReference>
<dbReference type="InterPro" id="IPR038305">
    <property type="entry name" value="HeLo_sf"/>
</dbReference>
<dbReference type="InterPro" id="IPR011009">
    <property type="entry name" value="Kinase-like_dom_sf"/>
</dbReference>
<keyword evidence="3" id="KW-1185">Reference proteome</keyword>
<dbReference type="PANTHER" id="PTHR37542:SF1">
    <property type="entry name" value="PRION-INHIBITION AND PROPAGATION HELO DOMAIN-CONTAINING PROTEIN"/>
    <property type="match status" value="1"/>
</dbReference>
<sequence>MTDPVSLTFGIAGIVGSVIQTYNAVMSAYELYLEVKDVPSEYEDLRMGLLLEHQRLELWGSHVLAEYYDEQKRHRLSQKHINTWRTMEWIFSRIREAFIENNQILDDYGQQLGLPAQGDSSVFDLIGRLSLSAKSPAKHGFSNYTKRMKFVLTKQKKMRDLVMQLSYWNNGLDQLTSRLDQDSSRRRLRTFFSTSNTTQLRHLEAAADLLEHRDIQLMAAARIVIEQGYLSEQPDCPPEVEIIPPGSDGQRTGTAPLSDYRLEMDQLQWQEKPYATDQIRAMARFGEESVIVDWRCCQDDSWRRTHPKAFRRRTENLTRILNSDLKPLSLSILHCVGYLNQSQNVTGYAFRLPSGAQPGQKPVTLYDLLKRIERPNQPKNIPDLGERFELAKALVTTVFNIHNIGWVHKNIQPKNILFWPKTDAGERDEPDLSKPYLMGFDISRPNQPGEVSEKPLSHFEDDLYRHPHYKGLYARSFQPSFDIYSVGVILYEIGMWRNVAYQGPSKSNNPRRPSLPTHNSDPQLVERMVEHGTIMAMKQYTGARYRDAVKSCLSRDFDNLWEMEAGDQQRQLQAYLELFQNMVVDKLAVCNA</sequence>
<evidence type="ECO:0000313" key="2">
    <source>
        <dbReference type="EMBL" id="CAF9913576.1"/>
    </source>
</evidence>
<dbReference type="Proteomes" id="UP000664534">
    <property type="component" value="Unassembled WGS sequence"/>
</dbReference>
<dbReference type="PANTHER" id="PTHR37542">
    <property type="entry name" value="HELO DOMAIN-CONTAINING PROTEIN-RELATED"/>
    <property type="match status" value="1"/>
</dbReference>
<protein>
    <recommendedName>
        <fullName evidence="1">Protein kinase domain-containing protein</fullName>
    </recommendedName>
</protein>
<evidence type="ECO:0000313" key="3">
    <source>
        <dbReference type="Proteomes" id="UP000664534"/>
    </source>
</evidence>
<dbReference type="EMBL" id="CAJPDT010000012">
    <property type="protein sequence ID" value="CAF9913576.1"/>
    <property type="molecule type" value="Genomic_DNA"/>
</dbReference>
<dbReference type="OrthoDB" id="1911848at2759"/>
<reference evidence="2" key="1">
    <citation type="submission" date="2021-03" db="EMBL/GenBank/DDBJ databases">
        <authorList>
            <person name="Tagirdzhanova G."/>
        </authorList>
    </citation>
    <scope>NUCLEOTIDE SEQUENCE</scope>
</reference>
<dbReference type="Pfam" id="PF24476">
    <property type="entry name" value="DUF7580"/>
    <property type="match status" value="1"/>
</dbReference>
<dbReference type="GO" id="GO:0004672">
    <property type="term" value="F:protein kinase activity"/>
    <property type="evidence" value="ECO:0007669"/>
    <property type="project" value="InterPro"/>
</dbReference>
<dbReference type="AlphaFoldDB" id="A0A8H3EVS1"/>
<dbReference type="InterPro" id="IPR000719">
    <property type="entry name" value="Prot_kinase_dom"/>
</dbReference>
<dbReference type="Pfam" id="PF14479">
    <property type="entry name" value="HeLo"/>
    <property type="match status" value="1"/>
</dbReference>
<organism evidence="2 3">
    <name type="scientific">Imshaugia aleurites</name>
    <dbReference type="NCBI Taxonomy" id="172621"/>
    <lineage>
        <taxon>Eukaryota</taxon>
        <taxon>Fungi</taxon>
        <taxon>Dikarya</taxon>
        <taxon>Ascomycota</taxon>
        <taxon>Pezizomycotina</taxon>
        <taxon>Lecanoromycetes</taxon>
        <taxon>OSLEUM clade</taxon>
        <taxon>Lecanoromycetidae</taxon>
        <taxon>Lecanorales</taxon>
        <taxon>Lecanorineae</taxon>
        <taxon>Parmeliaceae</taxon>
        <taxon>Imshaugia</taxon>
    </lineage>
</organism>
<proteinExistence type="predicted"/>
<gene>
    <name evidence="2" type="ORF">IMSHALPRED_001386</name>
</gene>
<accession>A0A8H3EVS1</accession>
<dbReference type="InterPro" id="IPR056002">
    <property type="entry name" value="DUF7580"/>
</dbReference>
<dbReference type="PROSITE" id="PS50011">
    <property type="entry name" value="PROTEIN_KINASE_DOM"/>
    <property type="match status" value="1"/>
</dbReference>
<evidence type="ECO:0000259" key="1">
    <source>
        <dbReference type="PROSITE" id="PS50011"/>
    </source>
</evidence>
<dbReference type="Gene3D" id="1.10.510.10">
    <property type="entry name" value="Transferase(Phosphotransferase) domain 1"/>
    <property type="match status" value="1"/>
</dbReference>
<dbReference type="Gene3D" id="1.20.120.1020">
    <property type="entry name" value="Prion-inhibition and propagation, HeLo domain"/>
    <property type="match status" value="1"/>
</dbReference>
<comment type="caution">
    <text evidence="2">The sequence shown here is derived from an EMBL/GenBank/DDBJ whole genome shotgun (WGS) entry which is preliminary data.</text>
</comment>